<feature type="region of interest" description="Disordered" evidence="1">
    <location>
        <begin position="556"/>
        <end position="579"/>
    </location>
</feature>
<feature type="transmembrane region" description="Helical" evidence="2">
    <location>
        <begin position="12"/>
        <end position="31"/>
    </location>
</feature>
<dbReference type="STRING" id="3218.A0A2K1KI85"/>
<organism evidence="3">
    <name type="scientific">Physcomitrium patens</name>
    <name type="common">Spreading-leaved earth moss</name>
    <name type="synonym">Physcomitrella patens</name>
    <dbReference type="NCBI Taxonomy" id="3218"/>
    <lineage>
        <taxon>Eukaryota</taxon>
        <taxon>Viridiplantae</taxon>
        <taxon>Streptophyta</taxon>
        <taxon>Embryophyta</taxon>
        <taxon>Bryophyta</taxon>
        <taxon>Bryophytina</taxon>
        <taxon>Bryopsida</taxon>
        <taxon>Funariidae</taxon>
        <taxon>Funariales</taxon>
        <taxon>Funariaceae</taxon>
        <taxon>Physcomitrium</taxon>
    </lineage>
</organism>
<feature type="transmembrane region" description="Helical" evidence="2">
    <location>
        <begin position="37"/>
        <end position="61"/>
    </location>
</feature>
<keyword evidence="2" id="KW-0812">Transmembrane</keyword>
<dbReference type="Gramene" id="Pp3c5_2850V3.1">
    <property type="protein sequence ID" value="Pp3c5_2850V3.1"/>
    <property type="gene ID" value="Pp3c5_2850"/>
</dbReference>
<dbReference type="RefSeq" id="XP_024376086.1">
    <property type="nucleotide sequence ID" value="XM_024520318.2"/>
</dbReference>
<reference evidence="3 5" key="2">
    <citation type="journal article" date="2018" name="Plant J.">
        <title>The Physcomitrella patens chromosome-scale assembly reveals moss genome structure and evolution.</title>
        <authorList>
            <person name="Lang D."/>
            <person name="Ullrich K.K."/>
            <person name="Murat F."/>
            <person name="Fuchs J."/>
            <person name="Jenkins J."/>
            <person name="Haas F.B."/>
            <person name="Piednoel M."/>
            <person name="Gundlach H."/>
            <person name="Van Bel M."/>
            <person name="Meyberg R."/>
            <person name="Vives C."/>
            <person name="Morata J."/>
            <person name="Symeonidi A."/>
            <person name="Hiss M."/>
            <person name="Muchero W."/>
            <person name="Kamisugi Y."/>
            <person name="Saleh O."/>
            <person name="Blanc G."/>
            <person name="Decker E.L."/>
            <person name="van Gessel N."/>
            <person name="Grimwood J."/>
            <person name="Hayes R.D."/>
            <person name="Graham S.W."/>
            <person name="Gunter L.E."/>
            <person name="McDaniel S.F."/>
            <person name="Hoernstein S.N.W."/>
            <person name="Larsson A."/>
            <person name="Li F.W."/>
            <person name="Perroud P.F."/>
            <person name="Phillips J."/>
            <person name="Ranjan P."/>
            <person name="Rokshar D.S."/>
            <person name="Rothfels C.J."/>
            <person name="Schneider L."/>
            <person name="Shu S."/>
            <person name="Stevenson D.W."/>
            <person name="Thummler F."/>
            <person name="Tillich M."/>
            <person name="Villarreal Aguilar J.C."/>
            <person name="Widiez T."/>
            <person name="Wong G.K."/>
            <person name="Wymore A."/>
            <person name="Zhang Y."/>
            <person name="Zimmer A.D."/>
            <person name="Quatrano R.S."/>
            <person name="Mayer K.F.X."/>
            <person name="Goodstein D."/>
            <person name="Casacuberta J.M."/>
            <person name="Vandepoele K."/>
            <person name="Reski R."/>
            <person name="Cuming A.C."/>
            <person name="Tuskan G.A."/>
            <person name="Maumus F."/>
            <person name="Salse J."/>
            <person name="Schmutz J."/>
            <person name="Rensing S.A."/>
        </authorList>
    </citation>
    <scope>NUCLEOTIDE SEQUENCE [LARGE SCALE GENOMIC DNA]</scope>
    <source>
        <strain evidence="4 5">cv. Gransden 2004</strain>
    </source>
</reference>
<dbReference type="PANTHER" id="PTHR31133:SF12">
    <property type="entry name" value="MEMBRANE PROTEIN"/>
    <property type="match status" value="1"/>
</dbReference>
<dbReference type="GeneID" id="112282569"/>
<evidence type="ECO:0000313" key="4">
    <source>
        <dbReference type="EnsemblPlants" id="Pp3c5_2850V3.1"/>
    </source>
</evidence>
<reference evidence="3 5" key="1">
    <citation type="journal article" date="2008" name="Science">
        <title>The Physcomitrella genome reveals evolutionary insights into the conquest of land by plants.</title>
        <authorList>
            <person name="Rensing S."/>
            <person name="Lang D."/>
            <person name="Zimmer A."/>
            <person name="Terry A."/>
            <person name="Salamov A."/>
            <person name="Shapiro H."/>
            <person name="Nishiyama T."/>
            <person name="Perroud P.-F."/>
            <person name="Lindquist E."/>
            <person name="Kamisugi Y."/>
            <person name="Tanahashi T."/>
            <person name="Sakakibara K."/>
            <person name="Fujita T."/>
            <person name="Oishi K."/>
            <person name="Shin-I T."/>
            <person name="Kuroki Y."/>
            <person name="Toyoda A."/>
            <person name="Suzuki Y."/>
            <person name="Hashimoto A."/>
            <person name="Yamaguchi K."/>
            <person name="Sugano A."/>
            <person name="Kohara Y."/>
            <person name="Fujiyama A."/>
            <person name="Anterola A."/>
            <person name="Aoki S."/>
            <person name="Ashton N."/>
            <person name="Barbazuk W.B."/>
            <person name="Barker E."/>
            <person name="Bennetzen J."/>
            <person name="Bezanilla M."/>
            <person name="Blankenship R."/>
            <person name="Cho S.H."/>
            <person name="Dutcher S."/>
            <person name="Estelle M."/>
            <person name="Fawcett J.A."/>
            <person name="Gundlach H."/>
            <person name="Hanada K."/>
            <person name="Heyl A."/>
            <person name="Hicks K.A."/>
            <person name="Hugh J."/>
            <person name="Lohr M."/>
            <person name="Mayer K."/>
            <person name="Melkozernov A."/>
            <person name="Murata T."/>
            <person name="Nelson D."/>
            <person name="Pils B."/>
            <person name="Prigge M."/>
            <person name="Reiss B."/>
            <person name="Renner T."/>
            <person name="Rombauts S."/>
            <person name="Rushton P."/>
            <person name="Sanderfoot A."/>
            <person name="Schween G."/>
            <person name="Shiu S.-H."/>
            <person name="Stueber K."/>
            <person name="Theodoulou F.L."/>
            <person name="Tu H."/>
            <person name="Van de Peer Y."/>
            <person name="Verrier P.J."/>
            <person name="Waters E."/>
            <person name="Wood A."/>
            <person name="Yang L."/>
            <person name="Cove D."/>
            <person name="Cuming A."/>
            <person name="Hasebe M."/>
            <person name="Lucas S."/>
            <person name="Mishler D.B."/>
            <person name="Reski R."/>
            <person name="Grigoriev I."/>
            <person name="Quatrano R.S."/>
            <person name="Boore J.L."/>
        </authorList>
    </citation>
    <scope>NUCLEOTIDE SEQUENCE [LARGE SCALE GENOMIC DNA]</scope>
    <source>
        <strain evidence="4 5">cv. Gransden 2004</strain>
    </source>
</reference>
<protein>
    <recommendedName>
        <fullName evidence="6">Transmembrane protein</fullName>
    </recommendedName>
</protein>
<gene>
    <name evidence="4" type="primary">LOC112282569</name>
    <name evidence="3" type="ORF">PHYPA_007160</name>
</gene>
<dbReference type="EMBL" id="ABEU02000005">
    <property type="protein sequence ID" value="PNR53485.1"/>
    <property type="molecule type" value="Genomic_DNA"/>
</dbReference>
<feature type="transmembrane region" description="Helical" evidence="2">
    <location>
        <begin position="256"/>
        <end position="277"/>
    </location>
</feature>
<evidence type="ECO:0000256" key="1">
    <source>
        <dbReference type="SAM" id="MobiDB-lite"/>
    </source>
</evidence>
<dbReference type="PaxDb" id="3218-PP1S72_221V6.1"/>
<feature type="transmembrane region" description="Helical" evidence="2">
    <location>
        <begin position="82"/>
        <end position="106"/>
    </location>
</feature>
<dbReference type="KEGG" id="ppp:112282569"/>
<dbReference type="Proteomes" id="UP000006727">
    <property type="component" value="Chromosome 5"/>
</dbReference>
<keyword evidence="5" id="KW-1185">Reference proteome</keyword>
<evidence type="ECO:0000313" key="5">
    <source>
        <dbReference type="Proteomes" id="UP000006727"/>
    </source>
</evidence>
<proteinExistence type="predicted"/>
<dbReference type="AlphaFoldDB" id="A0A2K1KI85"/>
<feature type="transmembrane region" description="Helical" evidence="2">
    <location>
        <begin position="231"/>
        <end position="250"/>
    </location>
</feature>
<reference evidence="4" key="3">
    <citation type="submission" date="2020-12" db="UniProtKB">
        <authorList>
            <consortium name="EnsemblPlants"/>
        </authorList>
    </citation>
    <scope>IDENTIFICATION</scope>
</reference>
<dbReference type="EnsemblPlants" id="Pp3c5_2850V3.2">
    <property type="protein sequence ID" value="Pp3c5_2850V3.2"/>
    <property type="gene ID" value="Pp3c5_2850"/>
</dbReference>
<keyword evidence="2" id="KW-1133">Transmembrane helix</keyword>
<dbReference type="Gramene" id="Pp3c5_2850V3.3">
    <property type="protein sequence ID" value="Pp3c5_2850V3.3"/>
    <property type="gene ID" value="Pp3c5_2850"/>
</dbReference>
<evidence type="ECO:0000313" key="3">
    <source>
        <dbReference type="EMBL" id="PNR53485.1"/>
    </source>
</evidence>
<evidence type="ECO:0008006" key="6">
    <source>
        <dbReference type="Google" id="ProtNLM"/>
    </source>
</evidence>
<dbReference type="FunCoup" id="A0A2K1KI85">
    <property type="interactions" value="239"/>
</dbReference>
<evidence type="ECO:0000256" key="2">
    <source>
        <dbReference type="SAM" id="Phobius"/>
    </source>
</evidence>
<feature type="transmembrane region" description="Helical" evidence="2">
    <location>
        <begin position="190"/>
        <end position="210"/>
    </location>
</feature>
<keyword evidence="2" id="KW-0472">Membrane</keyword>
<dbReference type="OrthoDB" id="1932537at2759"/>
<accession>A0A2K1KI85</accession>
<dbReference type="Gramene" id="Pp3c5_2850V3.2">
    <property type="protein sequence ID" value="Pp3c5_2850V3.2"/>
    <property type="gene ID" value="Pp3c5_2850"/>
</dbReference>
<dbReference type="EnsemblPlants" id="Pp3c5_2850V3.3">
    <property type="protein sequence ID" value="Pp3c5_2850V3.3"/>
    <property type="gene ID" value="Pp3c5_2850"/>
</dbReference>
<dbReference type="PANTHER" id="PTHR31133">
    <property type="entry name" value="MEMBRANE PROTEIN"/>
    <property type="match status" value="1"/>
</dbReference>
<dbReference type="EnsemblPlants" id="Pp3c5_2850V3.1">
    <property type="protein sequence ID" value="Pp3c5_2850V3.1"/>
    <property type="gene ID" value="Pp3c5_2850"/>
</dbReference>
<name>A0A2K1KI85_PHYPA</name>
<dbReference type="InterPro" id="IPR040229">
    <property type="entry name" value="At3g27390-like"/>
</dbReference>
<sequence length="588" mass="64770">MATLSSWWQECLTTIGRSLAYVLLCVVLIFIGLIKGIFVGIAAAIVIFVGHSSVTIFLWPVHVYMTYNTIVRSKKLGLVLKVLSLFVLPVPLLLWPVLVAVGSVLVGLGYGFGTPLAATFEAVGEHRDSKFYHAFADGTLSTLIGSCTVVRDFTDLCLHSYCDYLDDFRTSEPKDGKPLDIKLLELPACLAVAVLGLIADTPLITLVALAKSPFLLFKGWGRLLHDVIGRHGACLEAACVPFAGLALLLWPAVVVVSVLLAIVSSPVLGLFGAVVVYQEDSLRCGLAYIVSIVAMFDEYTNDVLNLSEGSCLPRPRYRKGIPKSEAMPPGSYVSPLSPDNATFRPTAVPQLTASRSLRHQLQEVKIVQIWDDMFRNINLRGRYLVEAGVLNTADLDGWLRGGKSPKWKVVACGLPAYCTLHTLLESAKANCAGILLSDGTDLTMANRPQERMLDWFFEPLLTLKEQLRLANLTEVEEHYLEKLVLMVGDTQRMLDWDNGGVEPVNDIRRGELQALSRRLQGIATAISRLPTYRRHYKRFIKNLLLYALDRFNTDISSSSSDESLRFDRTPESSGSGSLQNIAVENNIV</sequence>